<dbReference type="Proteomes" id="UP000275846">
    <property type="component" value="Unassembled WGS sequence"/>
</dbReference>
<evidence type="ECO:0000313" key="2">
    <source>
        <dbReference type="Proteomes" id="UP000275846"/>
    </source>
</evidence>
<sequence>MGCRWERRVATIVSPPARIKCIFGDLNCAGLVNLVDGLPSLHSAALQVNAWLEDAQYLAINSKTFDFYRCFFMPSKRESLTFRRLLRFDFNYTGNMGQLVKFCLMAEDG</sequence>
<reference evidence="1 2" key="2">
    <citation type="submission" date="2018-11" db="EMBL/GenBank/DDBJ databases">
        <authorList>
            <consortium name="Pathogen Informatics"/>
        </authorList>
    </citation>
    <scope>NUCLEOTIDE SEQUENCE [LARGE SCALE GENOMIC DNA]</scope>
    <source>
        <strain evidence="1 2">NST_G2</strain>
    </source>
</reference>
<name>A0A183SID5_SCHSO</name>
<evidence type="ECO:0000313" key="1">
    <source>
        <dbReference type="EMBL" id="VDL90368.1"/>
    </source>
</evidence>
<evidence type="ECO:0000313" key="3">
    <source>
        <dbReference type="WBParaSite" id="SSLN_0000412701-mRNA-1"/>
    </source>
</evidence>
<dbReference type="AlphaFoldDB" id="A0A183SID5"/>
<keyword evidence="2" id="KW-1185">Reference proteome</keyword>
<protein>
    <submittedName>
        <fullName evidence="3">FBD domain-containing protein</fullName>
    </submittedName>
</protein>
<organism evidence="3">
    <name type="scientific">Schistocephalus solidus</name>
    <name type="common">Tapeworm</name>
    <dbReference type="NCBI Taxonomy" id="70667"/>
    <lineage>
        <taxon>Eukaryota</taxon>
        <taxon>Metazoa</taxon>
        <taxon>Spiralia</taxon>
        <taxon>Lophotrochozoa</taxon>
        <taxon>Platyhelminthes</taxon>
        <taxon>Cestoda</taxon>
        <taxon>Eucestoda</taxon>
        <taxon>Diphyllobothriidea</taxon>
        <taxon>Diphyllobothriidae</taxon>
        <taxon>Schistocephalus</taxon>
    </lineage>
</organism>
<proteinExistence type="predicted"/>
<gene>
    <name evidence="1" type="ORF">SSLN_LOCUS3983</name>
</gene>
<dbReference type="WBParaSite" id="SSLN_0000412701-mRNA-1">
    <property type="protein sequence ID" value="SSLN_0000412701-mRNA-1"/>
    <property type="gene ID" value="SSLN_0000412701"/>
</dbReference>
<reference evidence="3" key="1">
    <citation type="submission" date="2016-06" db="UniProtKB">
        <authorList>
            <consortium name="WormBaseParasite"/>
        </authorList>
    </citation>
    <scope>IDENTIFICATION</scope>
</reference>
<dbReference type="EMBL" id="UYSU01032709">
    <property type="protein sequence ID" value="VDL90368.1"/>
    <property type="molecule type" value="Genomic_DNA"/>
</dbReference>
<accession>A0A183SID5</accession>